<dbReference type="GO" id="GO:0003677">
    <property type="term" value="F:DNA binding"/>
    <property type="evidence" value="ECO:0007669"/>
    <property type="project" value="UniProtKB-KW"/>
</dbReference>
<sequence>MISVSTARIKIYSRRFLTKSSGSDTHPHHLDRSTGVKRIYEETRTVLKIFLENVIRDAVTYTEHARRKTVAAMDALSTALEARVLQFGEIVRFRNSSLDSNGRVNNSQRGWWCVKCNNSGTFERRILVSL</sequence>
<dbReference type="GO" id="GO:0030527">
    <property type="term" value="F:structural constituent of chromatin"/>
    <property type="evidence" value="ECO:0007669"/>
    <property type="project" value="InterPro"/>
</dbReference>
<evidence type="ECO:0000313" key="9">
    <source>
        <dbReference type="EMBL" id="KAG6405228.1"/>
    </source>
</evidence>
<dbReference type="Proteomes" id="UP000298416">
    <property type="component" value="Unassembled WGS sequence"/>
</dbReference>
<dbReference type="Gene3D" id="1.10.20.10">
    <property type="entry name" value="Histone, subunit A"/>
    <property type="match status" value="1"/>
</dbReference>
<dbReference type="PRINTS" id="PR00623">
    <property type="entry name" value="HISTONEH4"/>
</dbReference>
<reference evidence="9" key="2">
    <citation type="submission" date="2020-08" db="EMBL/GenBank/DDBJ databases">
        <title>Plant Genome Project.</title>
        <authorList>
            <person name="Zhang R.-G."/>
        </authorList>
    </citation>
    <scope>NUCLEOTIDE SEQUENCE</scope>
    <source>
        <strain evidence="9">Huo1</strain>
        <tissue evidence="9">Leaf</tissue>
    </source>
</reference>
<dbReference type="InterPro" id="IPR009072">
    <property type="entry name" value="Histone-fold"/>
</dbReference>
<evidence type="ECO:0000256" key="7">
    <source>
        <dbReference type="ARBA" id="ARBA00023269"/>
    </source>
</evidence>
<comment type="subunit">
    <text evidence="8">The nucleosome is a histone octamer containing two molecules each of H2A, H2B, H3 and H4 assembled in one H3-H4 heterotetramer and two H2A-H2B heterodimers. The octamer wraps approximately 147 bp of DNA.</text>
</comment>
<dbReference type="PANTHER" id="PTHR10484">
    <property type="entry name" value="HISTONE H4"/>
    <property type="match status" value="1"/>
</dbReference>
<dbReference type="SUPFAM" id="SSF47113">
    <property type="entry name" value="Histone-fold"/>
    <property type="match status" value="1"/>
</dbReference>
<reference evidence="9" key="1">
    <citation type="submission" date="2018-01" db="EMBL/GenBank/DDBJ databases">
        <authorList>
            <person name="Mao J.F."/>
        </authorList>
    </citation>
    <scope>NUCLEOTIDE SEQUENCE</scope>
    <source>
        <strain evidence="9">Huo1</strain>
        <tissue evidence="9">Leaf</tissue>
    </source>
</reference>
<keyword evidence="7 8" id="KW-0544">Nucleosome core</keyword>
<dbReference type="EMBL" id="PNBA02000012">
    <property type="protein sequence ID" value="KAG6405228.1"/>
    <property type="molecule type" value="Genomic_DNA"/>
</dbReference>
<evidence type="ECO:0000256" key="4">
    <source>
        <dbReference type="ARBA" id="ARBA00022454"/>
    </source>
</evidence>
<evidence type="ECO:0000256" key="6">
    <source>
        <dbReference type="ARBA" id="ARBA00023242"/>
    </source>
</evidence>
<evidence type="ECO:0000256" key="8">
    <source>
        <dbReference type="RuleBase" id="RU000528"/>
    </source>
</evidence>
<comment type="caution">
    <text evidence="9">The sequence shown here is derived from an EMBL/GenBank/DDBJ whole genome shotgun (WGS) entry which is preliminary data.</text>
</comment>
<comment type="subcellular location">
    <subcellularLocation>
        <location evidence="2">Chromosome</location>
    </subcellularLocation>
    <subcellularLocation>
        <location evidence="1">Nucleus</location>
    </subcellularLocation>
</comment>
<dbReference type="GO" id="GO:0005634">
    <property type="term" value="C:nucleus"/>
    <property type="evidence" value="ECO:0007669"/>
    <property type="project" value="UniProtKB-SubCell"/>
</dbReference>
<dbReference type="InterPro" id="IPR001951">
    <property type="entry name" value="Histone_H4"/>
</dbReference>
<gene>
    <name evidence="9" type="ORF">SASPL_132814</name>
</gene>
<dbReference type="SMART" id="SM00417">
    <property type="entry name" value="H4"/>
    <property type="match status" value="1"/>
</dbReference>
<dbReference type="GO" id="GO:0000786">
    <property type="term" value="C:nucleosome"/>
    <property type="evidence" value="ECO:0007669"/>
    <property type="project" value="UniProtKB-KW"/>
</dbReference>
<evidence type="ECO:0000256" key="1">
    <source>
        <dbReference type="ARBA" id="ARBA00004123"/>
    </source>
</evidence>
<evidence type="ECO:0000256" key="5">
    <source>
        <dbReference type="ARBA" id="ARBA00023125"/>
    </source>
</evidence>
<keyword evidence="5 8" id="KW-0238">DNA-binding</keyword>
<dbReference type="AlphaFoldDB" id="A0A8X8X3W6"/>
<accession>A0A8X8X3W6</accession>
<comment type="similarity">
    <text evidence="3 8">Belongs to the histone H4 family.</text>
</comment>
<keyword evidence="6 8" id="KW-0539">Nucleus</keyword>
<proteinExistence type="inferred from homology"/>
<keyword evidence="10" id="KW-1185">Reference proteome</keyword>
<protein>
    <recommendedName>
        <fullName evidence="8">Histone H4</fullName>
    </recommendedName>
</protein>
<name>A0A8X8X3W6_SALSN</name>
<evidence type="ECO:0000256" key="2">
    <source>
        <dbReference type="ARBA" id="ARBA00004286"/>
    </source>
</evidence>
<dbReference type="GO" id="GO:0046982">
    <property type="term" value="F:protein heterodimerization activity"/>
    <property type="evidence" value="ECO:0007669"/>
    <property type="project" value="InterPro"/>
</dbReference>
<evidence type="ECO:0000313" key="10">
    <source>
        <dbReference type="Proteomes" id="UP000298416"/>
    </source>
</evidence>
<organism evidence="9">
    <name type="scientific">Salvia splendens</name>
    <name type="common">Scarlet sage</name>
    <dbReference type="NCBI Taxonomy" id="180675"/>
    <lineage>
        <taxon>Eukaryota</taxon>
        <taxon>Viridiplantae</taxon>
        <taxon>Streptophyta</taxon>
        <taxon>Embryophyta</taxon>
        <taxon>Tracheophyta</taxon>
        <taxon>Spermatophyta</taxon>
        <taxon>Magnoliopsida</taxon>
        <taxon>eudicotyledons</taxon>
        <taxon>Gunneridae</taxon>
        <taxon>Pentapetalae</taxon>
        <taxon>asterids</taxon>
        <taxon>lamiids</taxon>
        <taxon>Lamiales</taxon>
        <taxon>Lamiaceae</taxon>
        <taxon>Nepetoideae</taxon>
        <taxon>Mentheae</taxon>
        <taxon>Salviinae</taxon>
        <taxon>Salvia</taxon>
        <taxon>Salvia subgen. Calosphace</taxon>
        <taxon>core Calosphace</taxon>
    </lineage>
</organism>
<evidence type="ECO:0000256" key="3">
    <source>
        <dbReference type="ARBA" id="ARBA00006564"/>
    </source>
</evidence>
<comment type="function">
    <text evidence="8">Core component of nucleosome. Nucleosomes wrap and compact DNA into chromatin, limiting DNA accessibility to the cellular machineries which require DNA as a template. Histones thereby play a central role in transcription regulation, DNA repair, DNA replication and chromosomal stability. DNA accessibility is regulated via a complex set of post-translational modifications of histones, also called histone code, and nucleosome remodeling.</text>
</comment>
<keyword evidence="4 8" id="KW-0158">Chromosome</keyword>